<name>A0A9D4Y0B6_PEA</name>
<dbReference type="Gramene" id="Psat03G0350800-T1">
    <property type="protein sequence ID" value="KAI5428545.1"/>
    <property type="gene ID" value="KIW84_033508"/>
</dbReference>
<protein>
    <submittedName>
        <fullName evidence="1">Uncharacterized protein</fullName>
    </submittedName>
</protein>
<accession>A0A9D4Y0B6</accession>
<evidence type="ECO:0000313" key="2">
    <source>
        <dbReference type="Proteomes" id="UP001058974"/>
    </source>
</evidence>
<evidence type="ECO:0000313" key="1">
    <source>
        <dbReference type="EMBL" id="KAI5428545.1"/>
    </source>
</evidence>
<sequence length="304" mass="33343">MTTTRLDVVGQDMKSFTAMSEILVAAKQHSLPNQTSMKMKWPLTGVVPENGTNVHNVNQGDGHYCKAVFSLQNSVVCGLHFANLGGNLAVGYEHGQEFVSDISSNSGKGLVFVMTRDTHFVAVDAETGNMVCNRSIYPKVKSSAISMHIIDGTSELSAEKPAESTTVSQSQLLQQKHHVGDQSHVLSNLGSQMSSGMRPGLLQKQVTNSNGDINSGLGLIGNNVQLANEPGISDGYASTYANSPKHIHQHFDQNQKPIVQGDRYGMNNVDPFFFWKLLWIYGIFWVYDEHSKHKFSKTAIDTQD</sequence>
<dbReference type="AlphaFoldDB" id="A0A9D4Y0B6"/>
<comment type="caution">
    <text evidence="1">The sequence shown here is derived from an EMBL/GenBank/DDBJ whole genome shotgun (WGS) entry which is preliminary data.</text>
</comment>
<dbReference type="Proteomes" id="UP001058974">
    <property type="component" value="Chromosome 3"/>
</dbReference>
<organism evidence="1 2">
    <name type="scientific">Pisum sativum</name>
    <name type="common">Garden pea</name>
    <name type="synonym">Lathyrus oleraceus</name>
    <dbReference type="NCBI Taxonomy" id="3888"/>
    <lineage>
        <taxon>Eukaryota</taxon>
        <taxon>Viridiplantae</taxon>
        <taxon>Streptophyta</taxon>
        <taxon>Embryophyta</taxon>
        <taxon>Tracheophyta</taxon>
        <taxon>Spermatophyta</taxon>
        <taxon>Magnoliopsida</taxon>
        <taxon>eudicotyledons</taxon>
        <taxon>Gunneridae</taxon>
        <taxon>Pentapetalae</taxon>
        <taxon>rosids</taxon>
        <taxon>fabids</taxon>
        <taxon>Fabales</taxon>
        <taxon>Fabaceae</taxon>
        <taxon>Papilionoideae</taxon>
        <taxon>50 kb inversion clade</taxon>
        <taxon>NPAAA clade</taxon>
        <taxon>Hologalegina</taxon>
        <taxon>IRL clade</taxon>
        <taxon>Fabeae</taxon>
        <taxon>Lathyrus</taxon>
    </lineage>
</organism>
<gene>
    <name evidence="1" type="ORF">KIW84_033508</name>
</gene>
<dbReference type="EMBL" id="JAMSHJ010000003">
    <property type="protein sequence ID" value="KAI5428545.1"/>
    <property type="molecule type" value="Genomic_DNA"/>
</dbReference>
<reference evidence="1 2" key="1">
    <citation type="journal article" date="2022" name="Nat. Genet.">
        <title>Improved pea reference genome and pan-genome highlight genomic features and evolutionary characteristics.</title>
        <authorList>
            <person name="Yang T."/>
            <person name="Liu R."/>
            <person name="Luo Y."/>
            <person name="Hu S."/>
            <person name="Wang D."/>
            <person name="Wang C."/>
            <person name="Pandey M.K."/>
            <person name="Ge S."/>
            <person name="Xu Q."/>
            <person name="Li N."/>
            <person name="Li G."/>
            <person name="Huang Y."/>
            <person name="Saxena R.K."/>
            <person name="Ji Y."/>
            <person name="Li M."/>
            <person name="Yan X."/>
            <person name="He Y."/>
            <person name="Liu Y."/>
            <person name="Wang X."/>
            <person name="Xiang C."/>
            <person name="Varshney R.K."/>
            <person name="Ding H."/>
            <person name="Gao S."/>
            <person name="Zong X."/>
        </authorList>
    </citation>
    <scope>NUCLEOTIDE SEQUENCE [LARGE SCALE GENOMIC DNA]</scope>
    <source>
        <strain evidence="1 2">cv. Zhongwan 6</strain>
    </source>
</reference>
<keyword evidence="2" id="KW-1185">Reference proteome</keyword>
<proteinExistence type="predicted"/>